<dbReference type="KEGG" id="dde:Dde_0246"/>
<dbReference type="HOGENOM" id="CLU_581043_0_0_7"/>
<dbReference type="EMBL" id="CP000112">
    <property type="protein sequence ID" value="ABB37047.1"/>
    <property type="molecule type" value="Genomic_DNA"/>
</dbReference>
<feature type="domain" description="DUF4340" evidence="2">
    <location>
        <begin position="79"/>
        <end position="248"/>
    </location>
</feature>
<keyword evidence="4" id="KW-1185">Reference proteome</keyword>
<evidence type="ECO:0000256" key="1">
    <source>
        <dbReference type="SAM" id="MobiDB-lite"/>
    </source>
</evidence>
<feature type="compositionally biased region" description="Low complexity" evidence="1">
    <location>
        <begin position="456"/>
        <end position="470"/>
    </location>
</feature>
<feature type="region of interest" description="Disordered" evidence="1">
    <location>
        <begin position="437"/>
        <end position="470"/>
    </location>
</feature>
<proteinExistence type="predicted"/>
<dbReference type="Pfam" id="PF14238">
    <property type="entry name" value="DUF4340"/>
    <property type="match status" value="1"/>
</dbReference>
<dbReference type="InterPro" id="IPR025641">
    <property type="entry name" value="DUF4340"/>
</dbReference>
<reference evidence="3 4" key="1">
    <citation type="journal article" date="2011" name="J. Bacteriol.">
        <title>Complete genome sequence and updated annotation of Desulfovibrio alaskensis G20.</title>
        <authorList>
            <person name="Hauser L.J."/>
            <person name="Land M.L."/>
            <person name="Brown S.D."/>
            <person name="Larimer F."/>
            <person name="Keller K.L."/>
            <person name="Rapp-Giles B.J."/>
            <person name="Price M.N."/>
            <person name="Lin M."/>
            <person name="Bruce D.C."/>
            <person name="Detter J.C."/>
            <person name="Tapia R."/>
            <person name="Han C.S."/>
            <person name="Goodwin L.A."/>
            <person name="Cheng J.F."/>
            <person name="Pitluck S."/>
            <person name="Copeland A."/>
            <person name="Lucas S."/>
            <person name="Nolan M."/>
            <person name="Lapidus A.L."/>
            <person name="Palumbo A.V."/>
            <person name="Wall J.D."/>
        </authorList>
    </citation>
    <scope>NUCLEOTIDE SEQUENCE [LARGE SCALE GENOMIC DNA]</scope>
    <source>
        <strain evidence="4">ATCC BAA 1058 / DSM 17464 / G20</strain>
    </source>
</reference>
<dbReference type="eggNOG" id="ENOG50317FP">
    <property type="taxonomic scope" value="Bacteria"/>
</dbReference>
<evidence type="ECO:0000313" key="4">
    <source>
        <dbReference type="Proteomes" id="UP000002710"/>
    </source>
</evidence>
<evidence type="ECO:0000313" key="3">
    <source>
        <dbReference type="EMBL" id="ABB37047.1"/>
    </source>
</evidence>
<gene>
    <name evidence="3" type="ordered locus">Dde_0246</name>
</gene>
<dbReference type="AlphaFoldDB" id="Q316U9"/>
<dbReference type="STRING" id="207559.Dde_0246"/>
<accession>Q316U9</accession>
<dbReference type="Proteomes" id="UP000002710">
    <property type="component" value="Chromosome"/>
</dbReference>
<name>Q316U9_OLEA2</name>
<sequence length="470" mass="50803">MSRRLLVTMAVTGLALLVAAGGYWWTRRVMVFSDSAWPVPAVSSLARISMISGGTPFDLISGDGRWVVQDPQTGMMCLADSARVNRLVDTVRQNRPVQHLGAFEPSAAAAYGLDKNLTGLTFYGRRQWSIHVGAEGWRKHTVYARATQEGDDMYLLDSVYRDMLSAEAASYCDMGLVGVSAAQVVRLAVEGPGIGAWEVARTASGFAFSGQLAGTDAQVSSQAVDFYLHVLTGMRASGLTETAPEDLPPPQLRISVWRQGAARPEEVLIYHTGNGGSSFLCQASRQPGFVLLEDDRVDKLSRSAFDMSERPVLSRPLNGVEGQKITLRRDGVETTFLLGRKEQGWRDLVTGGTVLGLDVITYGLGSLQYEFPPQDTPPEQAVPWLVWELYGEGGAAALALYFYKDPALPAGFCRVRVDDTGPWFTVGTRLVDDMLSRVPAPAPDPVMPQTEPPSAPSSAAANATEQANGQ</sequence>
<evidence type="ECO:0000259" key="2">
    <source>
        <dbReference type="Pfam" id="PF14238"/>
    </source>
</evidence>
<protein>
    <recommendedName>
        <fullName evidence="2">DUF4340 domain-containing protein</fullName>
    </recommendedName>
</protein>
<organism evidence="3 4">
    <name type="scientific">Oleidesulfovibrio alaskensis (strain ATCC BAA-1058 / DSM 17464 / G20)</name>
    <name type="common">Desulfovibrio alaskensis</name>
    <dbReference type="NCBI Taxonomy" id="207559"/>
    <lineage>
        <taxon>Bacteria</taxon>
        <taxon>Pseudomonadati</taxon>
        <taxon>Thermodesulfobacteriota</taxon>
        <taxon>Desulfovibrionia</taxon>
        <taxon>Desulfovibrionales</taxon>
        <taxon>Desulfovibrionaceae</taxon>
        <taxon>Oleidesulfovibrio</taxon>
    </lineage>
</organism>
<feature type="compositionally biased region" description="Pro residues" evidence="1">
    <location>
        <begin position="440"/>
        <end position="455"/>
    </location>
</feature>
<dbReference type="RefSeq" id="WP_011366395.1">
    <property type="nucleotide sequence ID" value="NC_007519.1"/>
</dbReference>